<evidence type="ECO:0000313" key="3">
    <source>
        <dbReference type="EMBL" id="WNZ21763.1"/>
    </source>
</evidence>
<name>A0AA96WB19_9CYAN</name>
<dbReference type="Pfam" id="PF04073">
    <property type="entry name" value="tRNA_edit"/>
    <property type="match status" value="1"/>
</dbReference>
<evidence type="ECO:0000259" key="1">
    <source>
        <dbReference type="Pfam" id="PF04073"/>
    </source>
</evidence>
<accession>A0AA96WB19</accession>
<dbReference type="InterPro" id="IPR025714">
    <property type="entry name" value="Methyltranfer_dom"/>
</dbReference>
<dbReference type="InterPro" id="IPR029063">
    <property type="entry name" value="SAM-dependent_MTases_sf"/>
</dbReference>
<dbReference type="InterPro" id="IPR036754">
    <property type="entry name" value="YbaK/aa-tRNA-synt-asso_dom_sf"/>
</dbReference>
<dbReference type="EMBL" id="CP053586">
    <property type="protein sequence ID" value="WNZ21763.1"/>
    <property type="molecule type" value="Genomic_DNA"/>
</dbReference>
<keyword evidence="3" id="KW-0808">Transferase</keyword>
<feature type="domain" description="YbaK/aminoacyl-tRNA synthetase-associated" evidence="1">
    <location>
        <begin position="467"/>
        <end position="593"/>
    </location>
</feature>
<gene>
    <name evidence="3" type="ORF">HJG54_02025</name>
</gene>
<feature type="domain" description="Methyltransferase" evidence="2">
    <location>
        <begin position="222"/>
        <end position="356"/>
    </location>
</feature>
<organism evidence="3">
    <name type="scientific">Leptolyngbya sp. NK1-12</name>
    <dbReference type="NCBI Taxonomy" id="2547451"/>
    <lineage>
        <taxon>Bacteria</taxon>
        <taxon>Bacillati</taxon>
        <taxon>Cyanobacteriota</taxon>
        <taxon>Cyanophyceae</taxon>
        <taxon>Leptolyngbyales</taxon>
        <taxon>Leptolyngbyaceae</taxon>
        <taxon>Leptolyngbya group</taxon>
        <taxon>Leptolyngbya</taxon>
    </lineage>
</organism>
<evidence type="ECO:0000259" key="2">
    <source>
        <dbReference type="Pfam" id="PF13847"/>
    </source>
</evidence>
<dbReference type="Gene3D" id="3.90.960.10">
    <property type="entry name" value="YbaK/aminoacyl-tRNA synthetase-associated domain"/>
    <property type="match status" value="1"/>
</dbReference>
<dbReference type="CDD" id="cd02440">
    <property type="entry name" value="AdoMet_MTases"/>
    <property type="match status" value="1"/>
</dbReference>
<sequence>MKLNVPHIVSTIEAKFEAEGLVNKFFKLKPYHTNDHSGLLSLHGKNCLLLEFATPQDEFPGTYASSVYRVLVIFSLYEETDFPPALQFAFRRLRDYIDRIVLWSTVTVDQNIVQLFKDARVDIIRTEIPSKDEVLKTKAINYFIPIESGDLAYSLMVNMIAEQLIKRLRKLFHLVLSEMAAPIYDKSYGKAKIATHEFMEYESEKLNKLIKKLKQDGNDQIAIDIGCGTGRHSFVMARHFKTVFAYDFSPNMIDEANRIRRDREIQNICFFVNDFEYEKLIDEQQFYGKCDLVVASFGMGSFVEDSNSMLRRFYDWLKPGGYLFISFYNANSITLNVTPTWRDSALVAQIDKDNNSLEVNLTPKTRFNIFCKLFDTGIEGPINRIFNVDSISTYPMIMALLPNNLLENEFAHAAFVAADKTLAENKAGQNGYYVIVTAHKPPQATSGYSNVERILQDLNAEYEVLEHQPVLSMEDVKREVGPLTKCIIKTLLIRHKDTEEFVAVLLQSEKRLDINRVADLLGVNHYHIHFAREKEILQLGFPLGGIAPFGFEASNTVHKYVDSAIISHRCKWLYTGSGDNRKTLKIRKQDFLRIIADYQRVDF</sequence>
<dbReference type="GO" id="GO:0008168">
    <property type="term" value="F:methyltransferase activity"/>
    <property type="evidence" value="ECO:0007669"/>
    <property type="project" value="UniProtKB-KW"/>
</dbReference>
<dbReference type="SUPFAM" id="SSF55826">
    <property type="entry name" value="YbaK/ProRS associated domain"/>
    <property type="match status" value="1"/>
</dbReference>
<proteinExistence type="predicted"/>
<dbReference type="GO" id="GO:0002161">
    <property type="term" value="F:aminoacyl-tRNA deacylase activity"/>
    <property type="evidence" value="ECO:0007669"/>
    <property type="project" value="InterPro"/>
</dbReference>
<dbReference type="PANTHER" id="PTHR43591">
    <property type="entry name" value="METHYLTRANSFERASE"/>
    <property type="match status" value="1"/>
</dbReference>
<dbReference type="RefSeq" id="WP_316433064.1">
    <property type="nucleotide sequence ID" value="NZ_CP053586.1"/>
</dbReference>
<dbReference type="Pfam" id="PF13847">
    <property type="entry name" value="Methyltransf_31"/>
    <property type="match status" value="1"/>
</dbReference>
<dbReference type="GO" id="GO:0032259">
    <property type="term" value="P:methylation"/>
    <property type="evidence" value="ECO:0007669"/>
    <property type="project" value="UniProtKB-KW"/>
</dbReference>
<reference evidence="3" key="1">
    <citation type="submission" date="2020-05" db="EMBL/GenBank/DDBJ databases">
        <authorList>
            <person name="Zhu T."/>
            <person name="Keshari N."/>
            <person name="Lu X."/>
        </authorList>
    </citation>
    <scope>NUCLEOTIDE SEQUENCE</scope>
    <source>
        <strain evidence="3">NK1-12</strain>
    </source>
</reference>
<dbReference type="Gene3D" id="3.40.50.150">
    <property type="entry name" value="Vaccinia Virus protein VP39"/>
    <property type="match status" value="1"/>
</dbReference>
<keyword evidence="3" id="KW-0489">Methyltransferase</keyword>
<dbReference type="InterPro" id="IPR007214">
    <property type="entry name" value="YbaK/aa-tRNA-synth-assoc-dom"/>
</dbReference>
<protein>
    <submittedName>
        <fullName evidence="3">Methyltransferase domain-containing protein</fullName>
    </submittedName>
</protein>
<dbReference type="CDD" id="cd04332">
    <property type="entry name" value="YbaK_like"/>
    <property type="match status" value="1"/>
</dbReference>
<dbReference type="SUPFAM" id="SSF53335">
    <property type="entry name" value="S-adenosyl-L-methionine-dependent methyltransferases"/>
    <property type="match status" value="1"/>
</dbReference>
<dbReference type="AlphaFoldDB" id="A0AA96WB19"/>